<evidence type="ECO:0000256" key="10">
    <source>
        <dbReference type="SAM" id="Phobius"/>
    </source>
</evidence>
<protein>
    <recommendedName>
        <fullName evidence="13">Golgi apparatus protein 1</fullName>
    </recommendedName>
</protein>
<dbReference type="PROSITE" id="PS51289">
    <property type="entry name" value="GLG1_C_RICH"/>
    <property type="match status" value="8"/>
</dbReference>
<feature type="repeat" description="Cys-rich GLG1" evidence="8">
    <location>
        <begin position="174"/>
        <end position="234"/>
    </location>
</feature>
<feature type="repeat" description="Cys-rich GLG1" evidence="8">
    <location>
        <begin position="868"/>
        <end position="928"/>
    </location>
</feature>
<evidence type="ECO:0000313" key="12">
    <source>
        <dbReference type="Proteomes" id="UP000001593"/>
    </source>
</evidence>
<dbReference type="STRING" id="45351.A7RHA9"/>
<keyword evidence="3" id="KW-0732">Signal</keyword>
<feature type="repeat" description="Cys-rich GLG1" evidence="8">
    <location>
        <begin position="432"/>
        <end position="499"/>
    </location>
</feature>
<dbReference type="Proteomes" id="UP000001593">
    <property type="component" value="Unassembled WGS sequence"/>
</dbReference>
<dbReference type="OMA" id="MMECLIE"/>
<feature type="repeat" description="Cys-rich GLG1" evidence="8">
    <location>
        <begin position="306"/>
        <end position="366"/>
    </location>
</feature>
<dbReference type="KEGG" id="nve:5521472"/>
<keyword evidence="2 10" id="KW-0812">Transmembrane</keyword>
<keyword evidence="5 10" id="KW-1133">Transmembrane helix</keyword>
<dbReference type="eggNOG" id="KOG3648">
    <property type="taxonomic scope" value="Eukaryota"/>
</dbReference>
<organism evidence="11 12">
    <name type="scientific">Nematostella vectensis</name>
    <name type="common">Starlet sea anemone</name>
    <dbReference type="NCBI Taxonomy" id="45351"/>
    <lineage>
        <taxon>Eukaryota</taxon>
        <taxon>Metazoa</taxon>
        <taxon>Cnidaria</taxon>
        <taxon>Anthozoa</taxon>
        <taxon>Hexacorallia</taxon>
        <taxon>Actiniaria</taxon>
        <taxon>Edwardsiidae</taxon>
        <taxon>Nematostella</taxon>
    </lineage>
</organism>
<accession>A7RHA9</accession>
<keyword evidence="7" id="KW-0325">Glycoprotein</keyword>
<dbReference type="Pfam" id="PF00839">
    <property type="entry name" value="Cys_rich_FGFR"/>
    <property type="match status" value="15"/>
</dbReference>
<dbReference type="InterPro" id="IPR039728">
    <property type="entry name" value="GLG1"/>
</dbReference>
<evidence type="ECO:0000256" key="2">
    <source>
        <dbReference type="ARBA" id="ARBA00022692"/>
    </source>
</evidence>
<feature type="repeat" description="Cys-rich GLG1" evidence="8">
    <location>
        <begin position="687"/>
        <end position="747"/>
    </location>
</feature>
<dbReference type="OrthoDB" id="6018612at2759"/>
<evidence type="ECO:0000256" key="7">
    <source>
        <dbReference type="ARBA" id="ARBA00023180"/>
    </source>
</evidence>
<dbReference type="PANTHER" id="PTHR11884">
    <property type="entry name" value="SELECTIN LIGAND RELATED"/>
    <property type="match status" value="1"/>
</dbReference>
<name>A7RHA9_NEMVE</name>
<evidence type="ECO:0000256" key="9">
    <source>
        <dbReference type="SAM" id="Coils"/>
    </source>
</evidence>
<feature type="repeat" description="Cys-rich GLG1" evidence="8">
    <location>
        <begin position="39"/>
        <end position="104"/>
    </location>
</feature>
<evidence type="ECO:0000256" key="8">
    <source>
        <dbReference type="PROSITE-ProRule" id="PRU00622"/>
    </source>
</evidence>
<dbReference type="InterPro" id="IPR017873">
    <property type="entry name" value="Cys-rich_GLG1_repeat_euk"/>
</dbReference>
<sequence length="1065" mass="122322">QLGEHPDCADDVQRLCHEVPKGNNFAILVCIQDKAVEDEISNECHNLLWHYKKNLTCDERFEKAAQQMCASDLQRLPYCQSQLEKYPGQGKLVPCLLEHRQNVTDTRCKHMMTKMQAIVFSNYHLIDGFFKECQADVERTKCGRIEEKEEDEDVHTQNAVIECLEKHVEDKQVQLSPKCKKQIYRMAELSADDYHLDRPLYYACRDDREKFCLETPAGEGRVYKCLAKHKFEKMMSPECQEMLTVRQQIVSHDVKADYGLLTSCQKDFLKYKDQYHCDEAAEGKTMHGGLAVMILCLEKAITDGNKVSEKCQSELFETRQQLMEDYSINPEIVSECDQEIDQHCKHGTEKEGKTLDCLMRLAEEGEGKIRARCTKALHNLVKETGAGGDYRIDHTLYMACEPVVQTACKDKGKKEGDVMVLSCLMEHLNTDAMNHECREQLLHLQFFIARDFSLDPALYKACKNDAHNVCHAKSFSEDSDEVPNGMIVSCLYRNSFEGSPSKISDDCSSHVRRVMHQRALDVHLIPEVQEGCMRDLGQHCSANIEKGQEVECLQTNLEKLSEKCRAVIRNFTEQEGEDYQLDQTLVRMCSAMVPKFCEEVITKGDSEGVLPCLIEHKNDVGMDDKCRASIHHWQLIEMKDFTFSSKFKKACRKDVEKHCPNAETKHAVVKCLSEKVRNAVINDKSHVISEKCRGELRIAETEEGENIKFNPELYGACNVDVETHCKGIKEGQAQVLECLKDNFDILTTECQKQLFAKEETEVEDPEIDFQLIKSCQSTIQHLCSDVDPKDLLRCLEKHKRNPQMTKKCREIVLKRQKKQYEDYKLDPELQSACKREIKKFCFNHITKDISQRDGEMVNCLKKQLPKENLGQSCEMYIRTVIHEEAMDYRLDPKLSKACKDEVSQYCQHIEPGHGKVEECLRNKLEKLKKDGKCYVEVIRTMREGKTDVYADPVLFDACINDIKHLCEDVDPGHGRVMNCLIGVKASKKNRLSNKCNLQLKARLIMWDYANIQSPESFSDLAAAITLSPSKNYFFMVFAIALSLIFVGGLVFGRISKRVKREIKDR</sequence>
<evidence type="ECO:0000256" key="5">
    <source>
        <dbReference type="ARBA" id="ARBA00022989"/>
    </source>
</evidence>
<keyword evidence="4" id="KW-0677">Repeat</keyword>
<keyword evidence="6 10" id="KW-0472">Membrane</keyword>
<feature type="coiled-coil region" evidence="9">
    <location>
        <begin position="543"/>
        <end position="570"/>
    </location>
</feature>
<evidence type="ECO:0000256" key="1">
    <source>
        <dbReference type="ARBA" id="ARBA00004479"/>
    </source>
</evidence>
<dbReference type="PhylomeDB" id="A7RHA9"/>
<evidence type="ECO:0008006" key="13">
    <source>
        <dbReference type="Google" id="ProtNLM"/>
    </source>
</evidence>
<feature type="repeat" description="Cys-rich GLG1" evidence="8">
    <location>
        <begin position="803"/>
        <end position="862"/>
    </location>
</feature>
<feature type="non-terminal residue" evidence="11">
    <location>
        <position position="1"/>
    </location>
</feature>
<dbReference type="InParanoid" id="A7RHA9"/>
<evidence type="ECO:0000313" key="11">
    <source>
        <dbReference type="EMBL" id="EDO49195.1"/>
    </source>
</evidence>
<feature type="transmembrane region" description="Helical" evidence="10">
    <location>
        <begin position="1032"/>
        <end position="1051"/>
    </location>
</feature>
<keyword evidence="12" id="KW-1185">Reference proteome</keyword>
<evidence type="ECO:0000256" key="6">
    <source>
        <dbReference type="ARBA" id="ARBA00023136"/>
    </source>
</evidence>
<reference evidence="11 12" key="1">
    <citation type="journal article" date="2007" name="Science">
        <title>Sea anemone genome reveals ancestral eumetazoan gene repertoire and genomic organization.</title>
        <authorList>
            <person name="Putnam N.H."/>
            <person name="Srivastava M."/>
            <person name="Hellsten U."/>
            <person name="Dirks B."/>
            <person name="Chapman J."/>
            <person name="Salamov A."/>
            <person name="Terry A."/>
            <person name="Shapiro H."/>
            <person name="Lindquist E."/>
            <person name="Kapitonov V.V."/>
            <person name="Jurka J."/>
            <person name="Genikhovich G."/>
            <person name="Grigoriev I.V."/>
            <person name="Lucas S.M."/>
            <person name="Steele R.E."/>
            <person name="Finnerty J.R."/>
            <person name="Technau U."/>
            <person name="Martindale M.Q."/>
            <person name="Rokhsar D.S."/>
        </authorList>
    </citation>
    <scope>NUCLEOTIDE SEQUENCE [LARGE SCALE GENOMIC DNA]</scope>
    <source>
        <strain evidence="12">CH2 X CH6</strain>
    </source>
</reference>
<proteinExistence type="predicted"/>
<gene>
    <name evidence="11" type="ORF">NEMVEDRAFT_v1g81294</name>
</gene>
<dbReference type="AlphaFoldDB" id="A7RHA9"/>
<evidence type="ECO:0000256" key="4">
    <source>
        <dbReference type="ARBA" id="ARBA00022737"/>
    </source>
</evidence>
<dbReference type="InterPro" id="IPR001893">
    <property type="entry name" value="Cys-rich_GLG1_repeat"/>
</dbReference>
<dbReference type="FunCoup" id="A7RHA9">
    <property type="interactions" value="774"/>
</dbReference>
<dbReference type="PANTHER" id="PTHR11884:SF1">
    <property type="entry name" value="GOLGI APPARATUS PROTEIN 1"/>
    <property type="match status" value="1"/>
</dbReference>
<dbReference type="HOGENOM" id="CLU_011063_0_0_1"/>
<feature type="repeat" description="Cys-rich GLG1" evidence="8">
    <location>
        <begin position="559"/>
        <end position="621"/>
    </location>
</feature>
<evidence type="ECO:0000256" key="3">
    <source>
        <dbReference type="ARBA" id="ARBA00022729"/>
    </source>
</evidence>
<comment type="subcellular location">
    <subcellularLocation>
        <location evidence="1">Membrane</location>
        <topology evidence="1">Single-pass type I membrane protein</topology>
    </subcellularLocation>
</comment>
<keyword evidence="9" id="KW-0175">Coiled coil</keyword>
<dbReference type="EMBL" id="DS469510">
    <property type="protein sequence ID" value="EDO49195.1"/>
    <property type="molecule type" value="Genomic_DNA"/>
</dbReference>
<dbReference type="GO" id="GO:0000139">
    <property type="term" value="C:Golgi membrane"/>
    <property type="evidence" value="ECO:0007669"/>
    <property type="project" value="InterPro"/>
</dbReference>